<evidence type="ECO:0000256" key="2">
    <source>
        <dbReference type="ARBA" id="ARBA00022737"/>
    </source>
</evidence>
<comment type="caution">
    <text evidence="6">The sequence shown here is derived from an EMBL/GenBank/DDBJ whole genome shotgun (WGS) entry which is preliminary data.</text>
</comment>
<sequence length="259" mass="30230">MLHLPQRRQGLFMGYSLAVHNWLYIHVFLTSKVAPLAEDSSLGSTDVISSSMLPRDAELRSQRMRLPWLLAEDKWMGGQHSQFTEEELKDYQELTYFTQKEILHCHKRFSQLDPDAVRLNKNAKLPSRKIMTLPELRVNPFKDRICKVFSSSKDGELTFEDFLDMMSVFSENAPKSVKVEYAFRIYDFNDDDYICDNDLKKVIQRLCGEQRLSDDNVNALIQKIFDEADLDDDNQLSFAEFEHVISKAPDFVNSFRIRV</sequence>
<evidence type="ECO:0000256" key="3">
    <source>
        <dbReference type="ARBA" id="ARBA00022837"/>
    </source>
</evidence>
<dbReference type="PROSITE" id="PS00018">
    <property type="entry name" value="EF_HAND_1"/>
    <property type="match status" value="2"/>
</dbReference>
<dbReference type="PANTHER" id="PTHR45791">
    <property type="entry name" value="CALCIUM AND INTEGRIN BINDING FAMILY MEMBER 2"/>
    <property type="match status" value="1"/>
</dbReference>
<dbReference type="OrthoDB" id="114727at2759"/>
<organism evidence="6 7">
    <name type="scientific">Pocillopora damicornis</name>
    <name type="common">Cauliflower coral</name>
    <name type="synonym">Millepora damicornis</name>
    <dbReference type="NCBI Taxonomy" id="46731"/>
    <lineage>
        <taxon>Eukaryota</taxon>
        <taxon>Metazoa</taxon>
        <taxon>Cnidaria</taxon>
        <taxon>Anthozoa</taxon>
        <taxon>Hexacorallia</taxon>
        <taxon>Scleractinia</taxon>
        <taxon>Astrocoeniina</taxon>
        <taxon>Pocilloporidae</taxon>
        <taxon>Pocillopora</taxon>
    </lineage>
</organism>
<dbReference type="InterPro" id="IPR002048">
    <property type="entry name" value="EF_hand_dom"/>
</dbReference>
<gene>
    <name evidence="6" type="ORF">pdam_00014727</name>
</gene>
<dbReference type="FunFam" id="1.10.238.10:FF:000035">
    <property type="entry name" value="Calcium and integrin-binding family member 2"/>
    <property type="match status" value="1"/>
</dbReference>
<dbReference type="Gene3D" id="1.10.238.10">
    <property type="entry name" value="EF-hand"/>
    <property type="match status" value="2"/>
</dbReference>
<reference evidence="6 7" key="1">
    <citation type="journal article" date="2018" name="Sci. Rep.">
        <title>Comparative analysis of the Pocillopora damicornis genome highlights role of immune system in coral evolution.</title>
        <authorList>
            <person name="Cunning R."/>
            <person name="Bay R.A."/>
            <person name="Gillette P."/>
            <person name="Baker A.C."/>
            <person name="Traylor-Knowles N."/>
        </authorList>
    </citation>
    <scope>NUCLEOTIDE SEQUENCE [LARGE SCALE GENOMIC DNA]</scope>
    <source>
        <strain evidence="6">RSMAS</strain>
        <tissue evidence="6">Whole animal</tissue>
    </source>
</reference>
<dbReference type="EMBL" id="RCHS01002300">
    <property type="protein sequence ID" value="RMX48296.1"/>
    <property type="molecule type" value="Genomic_DNA"/>
</dbReference>
<dbReference type="CDD" id="cd00051">
    <property type="entry name" value="EFh"/>
    <property type="match status" value="1"/>
</dbReference>
<proteinExistence type="predicted"/>
<feature type="domain" description="EF-hand" evidence="5">
    <location>
        <begin position="216"/>
        <end position="251"/>
    </location>
</feature>
<feature type="domain" description="EF-hand" evidence="5">
    <location>
        <begin position="143"/>
        <end position="172"/>
    </location>
</feature>
<keyword evidence="3" id="KW-0106">Calcium</keyword>
<evidence type="ECO:0000256" key="1">
    <source>
        <dbReference type="ARBA" id="ARBA00022723"/>
    </source>
</evidence>
<dbReference type="GO" id="GO:0000287">
    <property type="term" value="F:magnesium ion binding"/>
    <property type="evidence" value="ECO:0007669"/>
    <property type="project" value="TreeGrafter"/>
</dbReference>
<dbReference type="STRING" id="46731.A0A3M6U3X9"/>
<keyword evidence="4" id="KW-0460">Magnesium</keyword>
<evidence type="ECO:0000313" key="7">
    <source>
        <dbReference type="Proteomes" id="UP000275408"/>
    </source>
</evidence>
<dbReference type="PANTHER" id="PTHR45791:SF1">
    <property type="entry name" value="CALCIUM AND INTEGRIN BINDING FAMILY MEMBER 1"/>
    <property type="match status" value="1"/>
</dbReference>
<evidence type="ECO:0000259" key="5">
    <source>
        <dbReference type="PROSITE" id="PS50222"/>
    </source>
</evidence>
<dbReference type="PROSITE" id="PS50222">
    <property type="entry name" value="EF_HAND_2"/>
    <property type="match status" value="3"/>
</dbReference>
<evidence type="ECO:0000256" key="4">
    <source>
        <dbReference type="ARBA" id="ARBA00022842"/>
    </source>
</evidence>
<accession>A0A3M6U3X9</accession>
<dbReference type="Pfam" id="PF13499">
    <property type="entry name" value="EF-hand_7"/>
    <property type="match status" value="1"/>
</dbReference>
<dbReference type="AlphaFoldDB" id="A0A3M6U3X9"/>
<dbReference type="SMART" id="SM00054">
    <property type="entry name" value="EFh"/>
    <property type="match status" value="3"/>
</dbReference>
<dbReference type="InterPro" id="IPR018247">
    <property type="entry name" value="EF_Hand_1_Ca_BS"/>
</dbReference>
<dbReference type="PRINTS" id="PR00450">
    <property type="entry name" value="RECOVERIN"/>
</dbReference>
<protein>
    <recommendedName>
        <fullName evidence="5">EF-hand domain-containing protein</fullName>
    </recommendedName>
</protein>
<feature type="domain" description="EF-hand" evidence="5">
    <location>
        <begin position="174"/>
        <end position="209"/>
    </location>
</feature>
<dbReference type="InterPro" id="IPR011992">
    <property type="entry name" value="EF-hand-dom_pair"/>
</dbReference>
<evidence type="ECO:0000313" key="6">
    <source>
        <dbReference type="EMBL" id="RMX48296.1"/>
    </source>
</evidence>
<name>A0A3M6U3X9_POCDA</name>
<dbReference type="InterPro" id="IPR051433">
    <property type="entry name" value="CIBP"/>
</dbReference>
<dbReference type="Proteomes" id="UP000275408">
    <property type="component" value="Unassembled WGS sequence"/>
</dbReference>
<keyword evidence="7" id="KW-1185">Reference proteome</keyword>
<keyword evidence="2" id="KW-0677">Repeat</keyword>
<dbReference type="SUPFAM" id="SSF47473">
    <property type="entry name" value="EF-hand"/>
    <property type="match status" value="1"/>
</dbReference>
<keyword evidence="1" id="KW-0479">Metal-binding</keyword>
<dbReference type="GO" id="GO:0005509">
    <property type="term" value="F:calcium ion binding"/>
    <property type="evidence" value="ECO:0007669"/>
    <property type="project" value="InterPro"/>
</dbReference>